<dbReference type="AlphaFoldDB" id="A0A6A6HNU6"/>
<reference evidence="2" key="1">
    <citation type="journal article" date="2020" name="Stud. Mycol.">
        <title>101 Dothideomycetes genomes: a test case for predicting lifestyles and emergence of pathogens.</title>
        <authorList>
            <person name="Haridas S."/>
            <person name="Albert R."/>
            <person name="Binder M."/>
            <person name="Bloem J."/>
            <person name="Labutti K."/>
            <person name="Salamov A."/>
            <person name="Andreopoulos B."/>
            <person name="Baker S."/>
            <person name="Barry K."/>
            <person name="Bills G."/>
            <person name="Bluhm B."/>
            <person name="Cannon C."/>
            <person name="Castanera R."/>
            <person name="Culley D."/>
            <person name="Daum C."/>
            <person name="Ezra D."/>
            <person name="Gonzalez J."/>
            <person name="Henrissat B."/>
            <person name="Kuo A."/>
            <person name="Liang C."/>
            <person name="Lipzen A."/>
            <person name="Lutzoni F."/>
            <person name="Magnuson J."/>
            <person name="Mondo S."/>
            <person name="Nolan M."/>
            <person name="Ohm R."/>
            <person name="Pangilinan J."/>
            <person name="Park H.-J."/>
            <person name="Ramirez L."/>
            <person name="Alfaro M."/>
            <person name="Sun H."/>
            <person name="Tritt A."/>
            <person name="Yoshinaga Y."/>
            <person name="Zwiers L.-H."/>
            <person name="Turgeon B."/>
            <person name="Goodwin S."/>
            <person name="Spatafora J."/>
            <person name="Crous P."/>
            <person name="Grigoriev I."/>
        </authorList>
    </citation>
    <scope>NUCLEOTIDE SEQUENCE</scope>
    <source>
        <strain evidence="2">Tuck. ex Michener</strain>
    </source>
</reference>
<keyword evidence="3" id="KW-1185">Reference proteome</keyword>
<name>A0A6A6HNU6_VIRVR</name>
<sequence>MTTGVGISDCCLSGKLAEGSPKGREEEIGGISTYVAQPESGSNAKTIIFLTDIFGWKLNNVRLLADSYAKAGFYCYIPDFHQGDSLPEELLQDIEPPLPTRENLSLLAKGTKTAKVGATLGPWLFKHREAVVKPIIDGFIRTVRMIPRTDKVGTIGFCWGGRYAVLTAHDGNYGPGNGVDAAYACHPSLLAIPADLNPVTKPLSVALGTKDSLIKEKEQGKIQDAMAKLTNVPHELKLYEDQVHGFALRGDFSSEKDKKAMDDAEKQGIEWFQKYLA</sequence>
<proteinExistence type="predicted"/>
<dbReference type="InterPro" id="IPR029058">
    <property type="entry name" value="AB_hydrolase_fold"/>
</dbReference>
<evidence type="ECO:0000313" key="3">
    <source>
        <dbReference type="Proteomes" id="UP000800092"/>
    </source>
</evidence>
<dbReference type="GO" id="GO:0016787">
    <property type="term" value="F:hydrolase activity"/>
    <property type="evidence" value="ECO:0007669"/>
    <property type="project" value="UniProtKB-KW"/>
</dbReference>
<dbReference type="SUPFAM" id="SSF53474">
    <property type="entry name" value="alpha/beta-Hydrolases"/>
    <property type="match status" value="1"/>
</dbReference>
<gene>
    <name evidence="2" type="ORF">EV356DRAFT_478258</name>
</gene>
<organism evidence="2 3">
    <name type="scientific">Viridothelium virens</name>
    <name type="common">Speckled blister lichen</name>
    <name type="synonym">Trypethelium virens</name>
    <dbReference type="NCBI Taxonomy" id="1048519"/>
    <lineage>
        <taxon>Eukaryota</taxon>
        <taxon>Fungi</taxon>
        <taxon>Dikarya</taxon>
        <taxon>Ascomycota</taxon>
        <taxon>Pezizomycotina</taxon>
        <taxon>Dothideomycetes</taxon>
        <taxon>Dothideomycetes incertae sedis</taxon>
        <taxon>Trypetheliales</taxon>
        <taxon>Trypetheliaceae</taxon>
        <taxon>Viridothelium</taxon>
    </lineage>
</organism>
<accession>A0A6A6HNU6</accession>
<evidence type="ECO:0000313" key="2">
    <source>
        <dbReference type="EMBL" id="KAF2239150.1"/>
    </source>
</evidence>
<dbReference type="Proteomes" id="UP000800092">
    <property type="component" value="Unassembled WGS sequence"/>
</dbReference>
<feature type="domain" description="Dienelactone hydrolase" evidence="1">
    <location>
        <begin position="31"/>
        <end position="276"/>
    </location>
</feature>
<dbReference type="PANTHER" id="PTHR17630">
    <property type="entry name" value="DIENELACTONE HYDROLASE"/>
    <property type="match status" value="1"/>
</dbReference>
<evidence type="ECO:0000259" key="1">
    <source>
        <dbReference type="Pfam" id="PF01738"/>
    </source>
</evidence>
<dbReference type="Pfam" id="PF01738">
    <property type="entry name" value="DLH"/>
    <property type="match status" value="1"/>
</dbReference>
<protein>
    <submittedName>
        <fullName evidence="2">Alpha/beta-hydrolase</fullName>
    </submittedName>
</protein>
<dbReference type="PANTHER" id="PTHR17630:SF105">
    <property type="entry name" value="DIENELACTONE HYDROLASE FAMILY PROTEIN (AFU_ORTHOLOGUE AFUA_4G08790)"/>
    <property type="match status" value="1"/>
</dbReference>
<dbReference type="InterPro" id="IPR002925">
    <property type="entry name" value="Dienelactn_hydro"/>
</dbReference>
<dbReference type="Gene3D" id="3.40.50.1820">
    <property type="entry name" value="alpha/beta hydrolase"/>
    <property type="match status" value="1"/>
</dbReference>
<dbReference type="EMBL" id="ML991773">
    <property type="protein sequence ID" value="KAF2239150.1"/>
    <property type="molecule type" value="Genomic_DNA"/>
</dbReference>
<keyword evidence="2" id="KW-0378">Hydrolase</keyword>
<dbReference type="OrthoDB" id="17560at2759"/>